<dbReference type="InterPro" id="IPR018034">
    <property type="entry name" value="Kri1"/>
</dbReference>
<comment type="similarity">
    <text evidence="1">Belongs to the KRI1 family.</text>
</comment>
<evidence type="ECO:0000259" key="3">
    <source>
        <dbReference type="Pfam" id="PF12936"/>
    </source>
</evidence>
<feature type="compositionally biased region" description="Basic and acidic residues" evidence="2">
    <location>
        <begin position="92"/>
        <end position="105"/>
    </location>
</feature>
<feature type="compositionally biased region" description="Acidic residues" evidence="2">
    <location>
        <begin position="45"/>
        <end position="68"/>
    </location>
</feature>
<feature type="compositionally biased region" description="Basic residues" evidence="2">
    <location>
        <begin position="735"/>
        <end position="750"/>
    </location>
</feature>
<feature type="region of interest" description="Disordered" evidence="2">
    <location>
        <begin position="377"/>
        <end position="405"/>
    </location>
</feature>
<accession>A0A0D7ANI9</accession>
<feature type="region of interest" description="Disordered" evidence="2">
    <location>
        <begin position="39"/>
        <end position="73"/>
    </location>
</feature>
<feature type="region of interest" description="Disordered" evidence="2">
    <location>
        <begin position="92"/>
        <end position="120"/>
    </location>
</feature>
<dbReference type="EMBL" id="KN881644">
    <property type="protein sequence ID" value="KIY52343.1"/>
    <property type="molecule type" value="Genomic_DNA"/>
</dbReference>
<dbReference type="Proteomes" id="UP000054144">
    <property type="component" value="Unassembled WGS sequence"/>
</dbReference>
<feature type="compositionally biased region" description="Basic residues" evidence="2">
    <location>
        <begin position="502"/>
        <end position="512"/>
    </location>
</feature>
<protein>
    <recommendedName>
        <fullName evidence="3">Kri1-like C-terminal domain-containing protein</fullName>
    </recommendedName>
</protein>
<feature type="region of interest" description="Disordered" evidence="2">
    <location>
        <begin position="476"/>
        <end position="548"/>
    </location>
</feature>
<dbReference type="OrthoDB" id="10252032at2759"/>
<dbReference type="Pfam" id="PF12936">
    <property type="entry name" value="Kri1_C"/>
    <property type="match status" value="1"/>
</dbReference>
<dbReference type="GO" id="GO:0005730">
    <property type="term" value="C:nucleolus"/>
    <property type="evidence" value="ECO:0007669"/>
    <property type="project" value="TreeGrafter"/>
</dbReference>
<feature type="region of interest" description="Disordered" evidence="2">
    <location>
        <begin position="221"/>
        <end position="257"/>
    </location>
</feature>
<dbReference type="AlphaFoldDB" id="A0A0D7ANI9"/>
<feature type="domain" description="Kri1-like C-terminal" evidence="3">
    <location>
        <begin position="551"/>
        <end position="628"/>
    </location>
</feature>
<name>A0A0D7ANI9_9AGAR</name>
<sequence length="750" mass="86043">MFSDSESDSGDEQVQLSINEHYAKAFQYRKEREELEKLKAKYGSDAEEDDESETDSESAESEDEDGEELTPAVDAAILRTLARIKRKDPQIYKSEKDIFQEEHSKSSSLKWVPKTSKDSKDKPVTLKQVILQSALDAGTGSRSPSPVPLTHVQEQQMLRDETIAAFHTAVDANDVEEDDLLVPREKTKDELEREEEEYKAFLEREVGDDLAGLITLDDAEPFSVAKDEPEEDALPATDAPRKKNKRESKKSKEDENQEFLMKSYCTFPFYRTIPDENVYSYILNRGWIDRSAKRVPTYREITSKTDKGKGKERAGPNGHVSDSENQEEDDQESLQDKIDHEDEFDDVVDAFESSYNFRYEEPDAAVIKTYPRDIASTVRRESTTRKEARERRKERKEEEMQKKREEVRRLKALKMKEIRAKLDKIGRESGKRLEDDPALQELDLEGDWDPEAHDRQMANLYGDGEDFVDEEDVEKPHWDEDIDIGDIVMPEELEEDKAPSKKDKKKKKRKKEKGGEDETDGVDVDAMDADVERDPGEEEEWDGTEEMRKRKLSEYLDELYGMDFNDMVGGMPTRFKYVPVQSQSYALTAAEILMADDKELNEYMGVKKYAPYRKDARWDPQRSERLQAFKQKIATRMNADGTWGTASANGWKARDEEKPAKKRKGKKERMRQKADSGDAGEADGGATKVTAVTELPVNAGSKRKRPAEDVPAEDPGEYAFCSADADANAKTERTGKKKRRRHRKKEGKEE</sequence>
<dbReference type="Pfam" id="PF05178">
    <property type="entry name" value="Kri1"/>
    <property type="match status" value="1"/>
</dbReference>
<feature type="region of interest" description="Disordered" evidence="2">
    <location>
        <begin position="298"/>
        <end position="342"/>
    </location>
</feature>
<dbReference type="InterPro" id="IPR024626">
    <property type="entry name" value="Kri1-like_C"/>
</dbReference>
<dbReference type="PANTHER" id="PTHR14490:SF5">
    <property type="entry name" value="PROTEIN KRI1 HOMOLOG"/>
    <property type="match status" value="1"/>
</dbReference>
<evidence type="ECO:0000313" key="4">
    <source>
        <dbReference type="EMBL" id="KIY52343.1"/>
    </source>
</evidence>
<evidence type="ECO:0000256" key="2">
    <source>
        <dbReference type="SAM" id="MobiDB-lite"/>
    </source>
</evidence>
<gene>
    <name evidence="4" type="ORF">FISHEDRAFT_70028</name>
</gene>
<proteinExistence type="inferred from homology"/>
<reference evidence="4 5" key="1">
    <citation type="journal article" date="2015" name="Fungal Genet. Biol.">
        <title>Evolution of novel wood decay mechanisms in Agaricales revealed by the genome sequences of Fistulina hepatica and Cylindrobasidium torrendii.</title>
        <authorList>
            <person name="Floudas D."/>
            <person name="Held B.W."/>
            <person name="Riley R."/>
            <person name="Nagy L.G."/>
            <person name="Koehler G."/>
            <person name="Ransdell A.S."/>
            <person name="Younus H."/>
            <person name="Chow J."/>
            <person name="Chiniquy J."/>
            <person name="Lipzen A."/>
            <person name="Tritt A."/>
            <person name="Sun H."/>
            <person name="Haridas S."/>
            <person name="LaButti K."/>
            <person name="Ohm R.A."/>
            <person name="Kues U."/>
            <person name="Blanchette R.A."/>
            <person name="Grigoriev I.V."/>
            <person name="Minto R.E."/>
            <person name="Hibbett D.S."/>
        </authorList>
    </citation>
    <scope>NUCLEOTIDE SEQUENCE [LARGE SCALE GENOMIC DNA]</scope>
    <source>
        <strain evidence="4 5">ATCC 64428</strain>
    </source>
</reference>
<dbReference type="PANTHER" id="PTHR14490">
    <property type="entry name" value="ZINC FINGER, ZZ TYPE"/>
    <property type="match status" value="1"/>
</dbReference>
<feature type="compositionally biased region" description="Acidic residues" evidence="2">
    <location>
        <begin position="324"/>
        <end position="333"/>
    </location>
</feature>
<feature type="compositionally biased region" description="Acidic residues" evidence="2">
    <location>
        <begin position="480"/>
        <end position="495"/>
    </location>
</feature>
<feature type="compositionally biased region" description="Basic and acidic residues" evidence="2">
    <location>
        <begin position="378"/>
        <end position="405"/>
    </location>
</feature>
<organism evidence="4 5">
    <name type="scientific">Fistulina hepatica ATCC 64428</name>
    <dbReference type="NCBI Taxonomy" id="1128425"/>
    <lineage>
        <taxon>Eukaryota</taxon>
        <taxon>Fungi</taxon>
        <taxon>Dikarya</taxon>
        <taxon>Basidiomycota</taxon>
        <taxon>Agaricomycotina</taxon>
        <taxon>Agaricomycetes</taxon>
        <taxon>Agaricomycetidae</taxon>
        <taxon>Agaricales</taxon>
        <taxon>Fistulinaceae</taxon>
        <taxon>Fistulina</taxon>
    </lineage>
</organism>
<feature type="compositionally biased region" description="Acidic residues" evidence="2">
    <location>
        <begin position="515"/>
        <end position="544"/>
    </location>
</feature>
<evidence type="ECO:0000256" key="1">
    <source>
        <dbReference type="ARBA" id="ARBA00007473"/>
    </source>
</evidence>
<evidence type="ECO:0000313" key="5">
    <source>
        <dbReference type="Proteomes" id="UP000054144"/>
    </source>
</evidence>
<feature type="region of interest" description="Disordered" evidence="2">
    <location>
        <begin position="637"/>
        <end position="750"/>
    </location>
</feature>
<feature type="compositionally biased region" description="Basic residues" evidence="2">
    <location>
        <begin position="660"/>
        <end position="670"/>
    </location>
</feature>
<feature type="compositionally biased region" description="Basic and acidic residues" evidence="2">
    <location>
        <begin position="301"/>
        <end position="314"/>
    </location>
</feature>
<dbReference type="GO" id="GO:0030686">
    <property type="term" value="C:90S preribosome"/>
    <property type="evidence" value="ECO:0007669"/>
    <property type="project" value="TreeGrafter"/>
</dbReference>
<dbReference type="GO" id="GO:0000447">
    <property type="term" value="P:endonucleolytic cleavage in ITS1 to separate SSU-rRNA from 5.8S rRNA and LSU-rRNA from tricistronic rRNA transcript (SSU-rRNA, 5.8S rRNA, LSU-rRNA)"/>
    <property type="evidence" value="ECO:0007669"/>
    <property type="project" value="TreeGrafter"/>
</dbReference>
<keyword evidence="5" id="KW-1185">Reference proteome</keyword>